<keyword evidence="3" id="KW-1185">Reference proteome</keyword>
<accession>A0ABW9ZN08</accession>
<evidence type="ECO:0000313" key="2">
    <source>
        <dbReference type="EMBL" id="NBN64125.1"/>
    </source>
</evidence>
<evidence type="ECO:0008006" key="4">
    <source>
        <dbReference type="Google" id="ProtNLM"/>
    </source>
</evidence>
<evidence type="ECO:0000313" key="3">
    <source>
        <dbReference type="Proteomes" id="UP000541347"/>
    </source>
</evidence>
<name>A0ABW9ZN08_9HYPH</name>
<evidence type="ECO:0000256" key="1">
    <source>
        <dbReference type="SAM" id="MobiDB-lite"/>
    </source>
</evidence>
<sequence length="869" mass="92473">MARIPIIQQQVMPQQGRSPGQASAADFGGDMGLGALAQGIGSVAGALTERQNRKDMFDVNRTAIEERLAVARDFEARANAAPLGADGFTDQLNADLEQRRQNLLEAKRAAGMSPDAVDALDLKLRDLQSGFQQRAIQFQAQSYGVKVVKEVDDATGALTQTASMLPSTYNDMVAEQAAMVDAIPNLDAVEKTKLKETGARQIRAAAGMGLAQQDPDYVISQLAGDGDYFSAIRQAESGGNDAAKNPASTATGRYQFIKQTWDGLVARYPEAGLTPDGRLDPAQQEIAIRLFTSENENTLGRAGIAITNGTRYAAHFLGAGGAVNVLTKPDADPISAHVGRDVLRANPFLDGMTVGDFKAWADRKASSPGRQAVDGKTGDPILDAMDASERQQVLSAAYTAKNRRTTDTRGQLELARKNAETAYLTTGEYDGPALSQQDFVRAYPDDPVRAELEFDQHQFVQQVGQQIAAMKTLPDAEIQERLDAIDPRNNTASPTFAADLQTFNVAQQAATAIREQRTKDPAQYVATNFPSVAEKAQAWAEAAPADQPAAAAAYLTAMDAAFDQLGVPPTQRGYLSAPMARQRVAEFMDVTQPLDARVNAIAGVILSTDNPVQQRAIFNQLVQADNSLAKFEAAVEAYARGEPAAARRLFEAGMVDPDRRGGVLPGGVKDADVKTLIADEVLAPGMIGDAFYGFRANVQGTAERARRDASLLEDAVKAGIRAGKSPEKALAQATRDVYGDFEVLETGNIVAALPTGTDRAAFAQGVGALRPRVKAAILGAFGELPPAATPEMQGPVAQERLRRDQMADIILDGGEWRRGSDGYVFIDTITGTPVAANGKPLTFQLPEILAAGAAELNTPLSGVGGEFGE</sequence>
<feature type="compositionally biased region" description="Low complexity" evidence="1">
    <location>
        <begin position="1"/>
        <end position="15"/>
    </location>
</feature>
<proteinExistence type="predicted"/>
<protein>
    <recommendedName>
        <fullName evidence="4">Transglycosylase SLT domain-containing protein</fullName>
    </recommendedName>
</protein>
<dbReference type="EMBL" id="JAABLP010000002">
    <property type="protein sequence ID" value="NBN64125.1"/>
    <property type="molecule type" value="Genomic_DNA"/>
</dbReference>
<gene>
    <name evidence="2" type="ORF">GWI71_10580</name>
</gene>
<dbReference type="InterPro" id="IPR023346">
    <property type="entry name" value="Lysozyme-like_dom_sf"/>
</dbReference>
<dbReference type="SUPFAM" id="SSF53955">
    <property type="entry name" value="Lysozyme-like"/>
    <property type="match status" value="1"/>
</dbReference>
<reference evidence="2 3" key="1">
    <citation type="submission" date="2020-01" db="EMBL/GenBank/DDBJ databases">
        <authorList>
            <person name="Peng S.Y."/>
            <person name="Li J."/>
            <person name="Wang M."/>
            <person name="Wang L."/>
            <person name="Wang C.Q."/>
            <person name="Wang J.R."/>
        </authorList>
    </citation>
    <scope>NUCLEOTIDE SEQUENCE [LARGE SCALE GENOMIC DNA]</scope>
    <source>
        <strain evidence="2 3">XCT-34</strain>
    </source>
</reference>
<organism evidence="2 3">
    <name type="scientific">Pannonibacter tanglangensis</name>
    <dbReference type="NCBI Taxonomy" id="2750084"/>
    <lineage>
        <taxon>Bacteria</taxon>
        <taxon>Pseudomonadati</taxon>
        <taxon>Pseudomonadota</taxon>
        <taxon>Alphaproteobacteria</taxon>
        <taxon>Hyphomicrobiales</taxon>
        <taxon>Stappiaceae</taxon>
        <taxon>Pannonibacter</taxon>
    </lineage>
</organism>
<feature type="region of interest" description="Disordered" evidence="1">
    <location>
        <begin position="1"/>
        <end position="27"/>
    </location>
</feature>
<dbReference type="RefSeq" id="WP_161676062.1">
    <property type="nucleotide sequence ID" value="NZ_JAABLP010000002.1"/>
</dbReference>
<comment type="caution">
    <text evidence="2">The sequence shown here is derived from an EMBL/GenBank/DDBJ whole genome shotgun (WGS) entry which is preliminary data.</text>
</comment>
<dbReference type="Gene3D" id="1.10.530.10">
    <property type="match status" value="1"/>
</dbReference>
<dbReference type="Proteomes" id="UP000541347">
    <property type="component" value="Unassembled WGS sequence"/>
</dbReference>